<evidence type="ECO:0000313" key="2">
    <source>
        <dbReference type="EMBL" id="MDR7307106.1"/>
    </source>
</evidence>
<organism evidence="2 3">
    <name type="scientific">Rhodoferax saidenbachensis</name>
    <dbReference type="NCBI Taxonomy" id="1484693"/>
    <lineage>
        <taxon>Bacteria</taxon>
        <taxon>Pseudomonadati</taxon>
        <taxon>Pseudomonadota</taxon>
        <taxon>Betaproteobacteria</taxon>
        <taxon>Burkholderiales</taxon>
        <taxon>Comamonadaceae</taxon>
        <taxon>Rhodoferax</taxon>
    </lineage>
</organism>
<feature type="region of interest" description="Disordered" evidence="1">
    <location>
        <begin position="1"/>
        <end position="21"/>
    </location>
</feature>
<proteinExistence type="predicted"/>
<dbReference type="EMBL" id="JAVDXO010000005">
    <property type="protein sequence ID" value="MDR7307106.1"/>
    <property type="molecule type" value="Genomic_DNA"/>
</dbReference>
<keyword evidence="3" id="KW-1185">Reference proteome</keyword>
<dbReference type="Proteomes" id="UP001268089">
    <property type="component" value="Unassembled WGS sequence"/>
</dbReference>
<evidence type="ECO:0000256" key="1">
    <source>
        <dbReference type="SAM" id="MobiDB-lite"/>
    </source>
</evidence>
<dbReference type="RefSeq" id="WP_310343074.1">
    <property type="nucleotide sequence ID" value="NZ_JAVDXO010000005.1"/>
</dbReference>
<sequence>MQAPFQSASVGRHHPQKNPDNVKFIALDLGFTKGPLQARYAKNRSLA</sequence>
<evidence type="ECO:0000313" key="3">
    <source>
        <dbReference type="Proteomes" id="UP001268089"/>
    </source>
</evidence>
<accession>A0ABU1ZQ80</accession>
<comment type="caution">
    <text evidence="2">The sequence shown here is derived from an EMBL/GenBank/DDBJ whole genome shotgun (WGS) entry which is preliminary data.</text>
</comment>
<name>A0ABU1ZQ80_9BURK</name>
<gene>
    <name evidence="2" type="ORF">J2X15_002393</name>
</gene>
<protein>
    <submittedName>
        <fullName evidence="2">Uncharacterized protein</fullName>
    </submittedName>
</protein>
<reference evidence="2 3" key="1">
    <citation type="submission" date="2023-07" db="EMBL/GenBank/DDBJ databases">
        <title>Sorghum-associated microbial communities from plants grown in Nebraska, USA.</title>
        <authorList>
            <person name="Schachtman D."/>
        </authorList>
    </citation>
    <scope>NUCLEOTIDE SEQUENCE [LARGE SCALE GENOMIC DNA]</scope>
    <source>
        <strain evidence="2 3">BE308</strain>
    </source>
</reference>